<reference evidence="10" key="1">
    <citation type="journal article" date="2019" name="Int. J. Syst. Evol. Microbiol.">
        <title>The Global Catalogue of Microorganisms (GCM) 10K type strain sequencing project: providing services to taxonomists for standard genome sequencing and annotation.</title>
        <authorList>
            <consortium name="The Broad Institute Genomics Platform"/>
            <consortium name="The Broad Institute Genome Sequencing Center for Infectious Disease"/>
            <person name="Wu L."/>
            <person name="Ma J."/>
        </authorList>
    </citation>
    <scope>NUCLEOTIDE SEQUENCE [LARGE SCALE GENOMIC DNA]</scope>
    <source>
        <strain evidence="10">JCM 13002</strain>
    </source>
</reference>
<feature type="region of interest" description="Disordered" evidence="6">
    <location>
        <begin position="1"/>
        <end position="32"/>
    </location>
</feature>
<feature type="transmembrane region" description="Helical" evidence="7">
    <location>
        <begin position="414"/>
        <end position="431"/>
    </location>
</feature>
<evidence type="ECO:0000256" key="5">
    <source>
        <dbReference type="ARBA" id="ARBA00023136"/>
    </source>
</evidence>
<name>A0ABP4DUY4_9ACTN</name>
<dbReference type="Pfam" id="PF07690">
    <property type="entry name" value="MFS_1"/>
    <property type="match status" value="1"/>
</dbReference>
<dbReference type="PROSITE" id="PS50850">
    <property type="entry name" value="MFS"/>
    <property type="match status" value="1"/>
</dbReference>
<feature type="compositionally biased region" description="Pro residues" evidence="6">
    <location>
        <begin position="9"/>
        <end position="25"/>
    </location>
</feature>
<accession>A0ABP4DUY4</accession>
<dbReference type="PANTHER" id="PTHR23513:SF6">
    <property type="entry name" value="MAJOR FACILITATOR SUPERFAMILY ASSOCIATED DOMAIN-CONTAINING PROTEIN"/>
    <property type="match status" value="1"/>
</dbReference>
<keyword evidence="3 7" id="KW-0812">Transmembrane</keyword>
<proteinExistence type="predicted"/>
<evidence type="ECO:0000313" key="10">
    <source>
        <dbReference type="Proteomes" id="UP001499987"/>
    </source>
</evidence>
<organism evidence="9 10">
    <name type="scientific">Kitasatospora arboriphila</name>
    <dbReference type="NCBI Taxonomy" id="258052"/>
    <lineage>
        <taxon>Bacteria</taxon>
        <taxon>Bacillati</taxon>
        <taxon>Actinomycetota</taxon>
        <taxon>Actinomycetes</taxon>
        <taxon>Kitasatosporales</taxon>
        <taxon>Streptomycetaceae</taxon>
        <taxon>Kitasatospora</taxon>
    </lineage>
</organism>
<evidence type="ECO:0000256" key="1">
    <source>
        <dbReference type="ARBA" id="ARBA00004651"/>
    </source>
</evidence>
<dbReference type="Gene3D" id="1.20.1250.20">
    <property type="entry name" value="MFS general substrate transporter like domains"/>
    <property type="match status" value="1"/>
</dbReference>
<comment type="caution">
    <text evidence="9">The sequence shown here is derived from an EMBL/GenBank/DDBJ whole genome shotgun (WGS) entry which is preliminary data.</text>
</comment>
<evidence type="ECO:0000256" key="3">
    <source>
        <dbReference type="ARBA" id="ARBA00022692"/>
    </source>
</evidence>
<dbReference type="PANTHER" id="PTHR23513">
    <property type="entry name" value="INTEGRAL MEMBRANE EFFLUX PROTEIN-RELATED"/>
    <property type="match status" value="1"/>
</dbReference>
<dbReference type="Proteomes" id="UP001499987">
    <property type="component" value="Unassembled WGS sequence"/>
</dbReference>
<protein>
    <submittedName>
        <fullName evidence="9">MFS transporter</fullName>
    </submittedName>
</protein>
<feature type="transmembrane region" description="Helical" evidence="7">
    <location>
        <begin position="285"/>
        <end position="308"/>
    </location>
</feature>
<sequence length="449" mass="46202">MTATTEPPGTHPSAPPTGPDQPDPDQPSHSDRRGRRLIPALLRITEFRRYWTGQTISAVGDQITTIVLPLVAVSTLHADAGRMGLLTAAGWLPSLLFALHAGTWADGRSDRRRVMIVADIARAVLLLTVPLAFLLGVLTLTQLFVVAFAMGTFAVLFDVCNAPLFVAVVPDGRYVEGNSLVNGSRAMSSAAGPGLGGGLVQLLAAPLALVADALSFLASAVALGSIRPAEPPAEPKARGRISAGLKFITTTPIMRAALLGTATVNLFTFMIAALFVLYATTELGLSAGLLGAVLSAGALGGLIGATVTARISRRIGIGRAAVLGLIAYPAPLLLVPAARGGTLPVVALLLAAVFGSGIGVMLLDITVGSLFAAVIPDRLRSRVSGAYQAVNYGIRPLGSLLGGVLGSTLGLRPALWVAAIGALTSFLWLLPSPIPGLRDLPDAQEEKGL</sequence>
<dbReference type="InterPro" id="IPR036259">
    <property type="entry name" value="MFS_trans_sf"/>
</dbReference>
<comment type="subcellular location">
    <subcellularLocation>
        <location evidence="1">Cell membrane</location>
        <topology evidence="1">Multi-pass membrane protein</topology>
    </subcellularLocation>
</comment>
<evidence type="ECO:0000259" key="8">
    <source>
        <dbReference type="PROSITE" id="PS50850"/>
    </source>
</evidence>
<feature type="transmembrane region" description="Helical" evidence="7">
    <location>
        <begin position="123"/>
        <end position="156"/>
    </location>
</feature>
<dbReference type="SUPFAM" id="SSF103473">
    <property type="entry name" value="MFS general substrate transporter"/>
    <property type="match status" value="1"/>
</dbReference>
<keyword evidence="10" id="KW-1185">Reference proteome</keyword>
<feature type="transmembrane region" description="Helical" evidence="7">
    <location>
        <begin position="203"/>
        <end position="226"/>
    </location>
</feature>
<dbReference type="InterPro" id="IPR011701">
    <property type="entry name" value="MFS"/>
</dbReference>
<keyword evidence="2" id="KW-1003">Cell membrane</keyword>
<evidence type="ECO:0000256" key="7">
    <source>
        <dbReference type="SAM" id="Phobius"/>
    </source>
</evidence>
<evidence type="ECO:0000256" key="2">
    <source>
        <dbReference type="ARBA" id="ARBA00022475"/>
    </source>
</evidence>
<dbReference type="RefSeq" id="WP_344621627.1">
    <property type="nucleotide sequence ID" value="NZ_BAAALD010000002.1"/>
</dbReference>
<gene>
    <name evidence="9" type="ORF">GCM10009663_03420</name>
</gene>
<feature type="transmembrane region" description="Helical" evidence="7">
    <location>
        <begin position="83"/>
        <end position="102"/>
    </location>
</feature>
<dbReference type="InterPro" id="IPR020846">
    <property type="entry name" value="MFS_dom"/>
</dbReference>
<evidence type="ECO:0000256" key="4">
    <source>
        <dbReference type="ARBA" id="ARBA00022989"/>
    </source>
</evidence>
<keyword evidence="4 7" id="KW-1133">Transmembrane helix</keyword>
<evidence type="ECO:0000313" key="9">
    <source>
        <dbReference type="EMBL" id="GAA1069775.1"/>
    </source>
</evidence>
<feature type="domain" description="Major facilitator superfamily (MFS) profile" evidence="8">
    <location>
        <begin position="253"/>
        <end position="449"/>
    </location>
</feature>
<dbReference type="CDD" id="cd06173">
    <property type="entry name" value="MFS_MefA_like"/>
    <property type="match status" value="1"/>
</dbReference>
<feature type="transmembrane region" description="Helical" evidence="7">
    <location>
        <begin position="320"/>
        <end position="339"/>
    </location>
</feature>
<keyword evidence="5 7" id="KW-0472">Membrane</keyword>
<feature type="transmembrane region" description="Helical" evidence="7">
    <location>
        <begin position="256"/>
        <end position="279"/>
    </location>
</feature>
<dbReference type="EMBL" id="BAAALD010000002">
    <property type="protein sequence ID" value="GAA1069775.1"/>
    <property type="molecule type" value="Genomic_DNA"/>
</dbReference>
<evidence type="ECO:0000256" key="6">
    <source>
        <dbReference type="SAM" id="MobiDB-lite"/>
    </source>
</evidence>
<feature type="transmembrane region" description="Helical" evidence="7">
    <location>
        <begin position="345"/>
        <end position="375"/>
    </location>
</feature>